<proteinExistence type="predicted"/>
<dbReference type="GO" id="GO:0019948">
    <property type="term" value="F:SUMO activating enzyme activity"/>
    <property type="evidence" value="ECO:0007669"/>
    <property type="project" value="TreeGrafter"/>
</dbReference>
<keyword evidence="1" id="KW-0547">Nucleotide-binding</keyword>
<dbReference type="InterPro" id="IPR035985">
    <property type="entry name" value="Ubiquitin-activating_enz"/>
</dbReference>
<dbReference type="STRING" id="2880.D7FHM9"/>
<evidence type="ECO:0000256" key="2">
    <source>
        <dbReference type="ARBA" id="ARBA00022786"/>
    </source>
</evidence>
<organism evidence="7 8">
    <name type="scientific">Ectocarpus siliculosus</name>
    <name type="common">Brown alga</name>
    <name type="synonym">Conferva siliculosa</name>
    <dbReference type="NCBI Taxonomy" id="2880"/>
    <lineage>
        <taxon>Eukaryota</taxon>
        <taxon>Sar</taxon>
        <taxon>Stramenopiles</taxon>
        <taxon>Ochrophyta</taxon>
        <taxon>PX clade</taxon>
        <taxon>Phaeophyceae</taxon>
        <taxon>Ectocarpales</taxon>
        <taxon>Ectocarpaceae</taxon>
        <taxon>Ectocarpus</taxon>
    </lineage>
</organism>
<evidence type="ECO:0000313" key="7">
    <source>
        <dbReference type="EMBL" id="CBJ28586.1"/>
    </source>
</evidence>
<keyword evidence="8" id="KW-1185">Reference proteome</keyword>
<dbReference type="PROSITE" id="PS00865">
    <property type="entry name" value="UBIQUITIN_ACTIVAT_2"/>
    <property type="match status" value="1"/>
</dbReference>
<gene>
    <name evidence="7" type="ORF">Esi_0109_0080</name>
</gene>
<evidence type="ECO:0000256" key="5">
    <source>
        <dbReference type="PROSITE-ProRule" id="PRU10132"/>
    </source>
</evidence>
<dbReference type="EMBL" id="FN647779">
    <property type="protein sequence ID" value="CBJ28586.1"/>
    <property type="molecule type" value="Genomic_DNA"/>
</dbReference>
<dbReference type="OMA" id="VHPICTI"/>
<dbReference type="EMBL" id="FN649750">
    <property type="protein sequence ID" value="CBJ28586.1"/>
    <property type="molecule type" value="Genomic_DNA"/>
</dbReference>
<dbReference type="InParanoid" id="D7FHM9"/>
<dbReference type="eggNOG" id="KOG2013">
    <property type="taxonomic scope" value="Eukaryota"/>
</dbReference>
<dbReference type="PANTHER" id="PTHR10953:SF5">
    <property type="entry name" value="SUMO-ACTIVATING ENZYME SUBUNIT 2"/>
    <property type="match status" value="1"/>
</dbReference>
<evidence type="ECO:0000256" key="3">
    <source>
        <dbReference type="ARBA" id="ARBA00022840"/>
    </source>
</evidence>
<keyword evidence="3" id="KW-0067">ATP-binding</keyword>
<feature type="domain" description="THIF-type NAD/FAD binding fold" evidence="6">
    <location>
        <begin position="9"/>
        <end position="194"/>
    </location>
</feature>
<dbReference type="Gene3D" id="3.40.50.720">
    <property type="entry name" value="NAD(P)-binding Rossmann-like Domain"/>
    <property type="match status" value="1"/>
</dbReference>
<reference evidence="7 8" key="1">
    <citation type="journal article" date="2010" name="Nature">
        <title>The Ectocarpus genome and the independent evolution of multicellularity in brown algae.</title>
        <authorList>
            <person name="Cock J.M."/>
            <person name="Sterck L."/>
            <person name="Rouze P."/>
            <person name="Scornet D."/>
            <person name="Allen A.E."/>
            <person name="Amoutzias G."/>
            <person name="Anthouard V."/>
            <person name="Artiguenave F."/>
            <person name="Aury J.M."/>
            <person name="Badger J.H."/>
            <person name="Beszteri B."/>
            <person name="Billiau K."/>
            <person name="Bonnet E."/>
            <person name="Bothwell J.H."/>
            <person name="Bowler C."/>
            <person name="Boyen C."/>
            <person name="Brownlee C."/>
            <person name="Carrano C.J."/>
            <person name="Charrier B."/>
            <person name="Cho G.Y."/>
            <person name="Coelho S.M."/>
            <person name="Collen J."/>
            <person name="Corre E."/>
            <person name="Da Silva C."/>
            <person name="Delage L."/>
            <person name="Delaroque N."/>
            <person name="Dittami S.M."/>
            <person name="Doulbeau S."/>
            <person name="Elias M."/>
            <person name="Farnham G."/>
            <person name="Gachon C.M."/>
            <person name="Gschloessl B."/>
            <person name="Heesch S."/>
            <person name="Jabbari K."/>
            <person name="Jubin C."/>
            <person name="Kawai H."/>
            <person name="Kimura K."/>
            <person name="Kloareg B."/>
            <person name="Kupper F.C."/>
            <person name="Lang D."/>
            <person name="Le Bail A."/>
            <person name="Leblanc C."/>
            <person name="Lerouge P."/>
            <person name="Lohr M."/>
            <person name="Lopez P.J."/>
            <person name="Martens C."/>
            <person name="Maumus F."/>
            <person name="Michel G."/>
            <person name="Miranda-Saavedra D."/>
            <person name="Morales J."/>
            <person name="Moreau H."/>
            <person name="Motomura T."/>
            <person name="Nagasato C."/>
            <person name="Napoli C.A."/>
            <person name="Nelson D.R."/>
            <person name="Nyvall-Collen P."/>
            <person name="Peters A.F."/>
            <person name="Pommier C."/>
            <person name="Potin P."/>
            <person name="Poulain J."/>
            <person name="Quesneville H."/>
            <person name="Read B."/>
            <person name="Rensing S.A."/>
            <person name="Ritter A."/>
            <person name="Rousvoal S."/>
            <person name="Samanta M."/>
            <person name="Samson G."/>
            <person name="Schroeder D.C."/>
            <person name="Segurens B."/>
            <person name="Strittmatter M."/>
            <person name="Tonon T."/>
            <person name="Tregear J.W."/>
            <person name="Valentin K."/>
            <person name="von Dassow P."/>
            <person name="Yamagishi T."/>
            <person name="Van de Peer Y."/>
            <person name="Wincker P."/>
        </authorList>
    </citation>
    <scope>NUCLEOTIDE SEQUENCE [LARGE SCALE GENOMIC DNA]</scope>
    <source>
        <strain evidence="8">Ec32 / CCAP1310/4</strain>
    </source>
</reference>
<dbReference type="FunFam" id="3.40.50.720:FF:000618">
    <property type="entry name" value="SUMO-activating enzyme subunit 2"/>
    <property type="match status" value="1"/>
</dbReference>
<dbReference type="InterPro" id="IPR033127">
    <property type="entry name" value="UBQ-activ_enz_E1_Cys_AS"/>
</dbReference>
<protein>
    <recommendedName>
        <fullName evidence="6">THIF-type NAD/FAD binding fold domain-containing protein</fullName>
    </recommendedName>
</protein>
<comment type="pathway">
    <text evidence="4">Protein modification.</text>
</comment>
<accession>D7FHM9</accession>
<evidence type="ECO:0000256" key="1">
    <source>
        <dbReference type="ARBA" id="ARBA00022741"/>
    </source>
</evidence>
<dbReference type="PROSITE" id="PS51257">
    <property type="entry name" value="PROKAR_LIPOPROTEIN"/>
    <property type="match status" value="1"/>
</dbReference>
<feature type="active site" description="Glycyl thioester intermediate" evidence="5">
    <location>
        <position position="177"/>
    </location>
</feature>
<dbReference type="SUPFAM" id="SSF69572">
    <property type="entry name" value="Activating enzymes of the ubiquitin-like proteins"/>
    <property type="match status" value="1"/>
</dbReference>
<dbReference type="OrthoDB" id="10255449at2759"/>
<dbReference type="GO" id="GO:0005737">
    <property type="term" value="C:cytoplasm"/>
    <property type="evidence" value="ECO:0007669"/>
    <property type="project" value="TreeGrafter"/>
</dbReference>
<dbReference type="InterPro" id="IPR000594">
    <property type="entry name" value="ThiF_NAD_FAD-bd"/>
</dbReference>
<dbReference type="InterPro" id="IPR045886">
    <property type="entry name" value="ThiF/MoeB/HesA"/>
</dbReference>
<sequence length="293" mass="32624">MDRYSHLRASMGTELFDKVQKAKLLVVGAGGIGCELLKNLVQTGFQDIEVVDLDTIDKSNLNRQFLFRPHHVDKSKSLMAREAVLKFNPEARIVAHHGNVKEAKFGMAFIRKFDLVLNALDNIDARRHVNRLCLAVEKPLIESGTTGYLGQVTVIKKGETECYECKPKQTPKVHPICTIRSTPSKPVHCIVWAKQLFMLMFGKAEESMLYEDPVTGQSAFMEQVLARPEAVVAGEGKAAKAVVSEEALAKYSSSVLKALYSSEISKQIEMDRYKGAEKTPVPLDEACLEKEAR</sequence>
<keyword evidence="2" id="KW-0833">Ubl conjugation pathway</keyword>
<dbReference type="GO" id="GO:0005524">
    <property type="term" value="F:ATP binding"/>
    <property type="evidence" value="ECO:0007669"/>
    <property type="project" value="UniProtKB-KW"/>
</dbReference>
<dbReference type="GO" id="GO:0016925">
    <property type="term" value="P:protein sumoylation"/>
    <property type="evidence" value="ECO:0007669"/>
    <property type="project" value="TreeGrafter"/>
</dbReference>
<dbReference type="Pfam" id="PF00899">
    <property type="entry name" value="ThiF"/>
    <property type="match status" value="1"/>
</dbReference>
<evidence type="ECO:0000313" key="8">
    <source>
        <dbReference type="Proteomes" id="UP000002630"/>
    </source>
</evidence>
<evidence type="ECO:0000259" key="6">
    <source>
        <dbReference type="Pfam" id="PF00899"/>
    </source>
</evidence>
<dbReference type="GO" id="GO:0031510">
    <property type="term" value="C:SUMO activating enzyme complex"/>
    <property type="evidence" value="ECO:0007669"/>
    <property type="project" value="TreeGrafter"/>
</dbReference>
<dbReference type="Proteomes" id="UP000002630">
    <property type="component" value="Linkage Group LG25"/>
</dbReference>
<dbReference type="PANTHER" id="PTHR10953">
    <property type="entry name" value="UBIQUITIN-ACTIVATING ENZYME E1"/>
    <property type="match status" value="1"/>
</dbReference>
<name>D7FHM9_ECTSI</name>
<evidence type="ECO:0000256" key="4">
    <source>
        <dbReference type="ARBA" id="ARBA00043952"/>
    </source>
</evidence>
<dbReference type="AlphaFoldDB" id="D7FHM9"/>